<dbReference type="InterPro" id="IPR048125">
    <property type="entry name" value="CBS_CbpB"/>
</dbReference>
<dbReference type="PANTHER" id="PTHR43080">
    <property type="entry name" value="CBS DOMAIN-CONTAINING PROTEIN CBSX3, MITOCHONDRIAL"/>
    <property type="match status" value="1"/>
</dbReference>
<evidence type="ECO:0000259" key="3">
    <source>
        <dbReference type="PROSITE" id="PS51371"/>
    </source>
</evidence>
<dbReference type="InterPro" id="IPR000644">
    <property type="entry name" value="CBS_dom"/>
</dbReference>
<evidence type="ECO:0000256" key="2">
    <source>
        <dbReference type="PROSITE-ProRule" id="PRU00703"/>
    </source>
</evidence>
<dbReference type="InterPro" id="IPR051257">
    <property type="entry name" value="Diverse_CBS-Domain"/>
</dbReference>
<sequence length="162" mass="18319">MNSVENKEMMEMYVEELMINSEKVAHVQMGNPLEHALLVLVKSGYSAVPVLDASYKLQGTIGKTRILNEILGLERFEMERLADIKVSEVMNKDIPCLHRKDSFLTGLKAVIDFPFVCVADDQGYFDGILTRRAILKQLNKSLHANKHKITLSETITELAKNK</sequence>
<accession>A0A1G8WD70</accession>
<dbReference type="RefSeq" id="WP_093211066.1">
    <property type="nucleotide sequence ID" value="NZ_FNFL01000001.1"/>
</dbReference>
<dbReference type="PANTHER" id="PTHR43080:SF30">
    <property type="entry name" value="CYCLIC DI-AMP RECEPTOR B"/>
    <property type="match status" value="1"/>
</dbReference>
<evidence type="ECO:0000256" key="1">
    <source>
        <dbReference type="ARBA" id="ARBA00023122"/>
    </source>
</evidence>
<dbReference type="STRING" id="407036.SAMN05216243_0685"/>
<dbReference type="AlphaFoldDB" id="A0A1G8WD70"/>
<dbReference type="InterPro" id="IPR046342">
    <property type="entry name" value="CBS_dom_sf"/>
</dbReference>
<dbReference type="CDD" id="cd04643">
    <property type="entry name" value="CBS_pair_bac"/>
    <property type="match status" value="1"/>
</dbReference>
<feature type="domain" description="CBS" evidence="3">
    <location>
        <begin position="18"/>
        <end position="78"/>
    </location>
</feature>
<dbReference type="Proteomes" id="UP000198694">
    <property type="component" value="Unassembled WGS sequence"/>
</dbReference>
<evidence type="ECO:0000313" key="4">
    <source>
        <dbReference type="EMBL" id="SDJ75695.1"/>
    </source>
</evidence>
<keyword evidence="1 2" id="KW-0129">CBS domain</keyword>
<reference evidence="4 5" key="1">
    <citation type="submission" date="2016-10" db="EMBL/GenBank/DDBJ databases">
        <authorList>
            <person name="de Groot N.N."/>
        </authorList>
    </citation>
    <scope>NUCLEOTIDE SEQUENCE [LARGE SCALE GENOMIC DNA]</scope>
    <source>
        <strain evidence="4 5">CGMCC 1.6502</strain>
    </source>
</reference>
<dbReference type="Pfam" id="PF00571">
    <property type="entry name" value="CBS"/>
    <property type="match status" value="2"/>
</dbReference>
<proteinExistence type="predicted"/>
<dbReference type="NCBIfam" id="NF041630">
    <property type="entry name" value="CBS_CbpB"/>
    <property type="match status" value="1"/>
</dbReference>
<gene>
    <name evidence="4" type="ORF">SAMN05216243_0685</name>
</gene>
<evidence type="ECO:0000313" key="5">
    <source>
        <dbReference type="Proteomes" id="UP000198694"/>
    </source>
</evidence>
<keyword evidence="5" id="KW-1185">Reference proteome</keyword>
<name>A0A1G8WD70_9BACI</name>
<organism evidence="4 5">
    <name type="scientific">Sediminibacillus albus</name>
    <dbReference type="NCBI Taxonomy" id="407036"/>
    <lineage>
        <taxon>Bacteria</taxon>
        <taxon>Bacillati</taxon>
        <taxon>Bacillota</taxon>
        <taxon>Bacilli</taxon>
        <taxon>Bacillales</taxon>
        <taxon>Bacillaceae</taxon>
        <taxon>Sediminibacillus</taxon>
    </lineage>
</organism>
<protein>
    <submittedName>
        <fullName evidence="4">CBS domain-containing protein</fullName>
    </submittedName>
</protein>
<dbReference type="Gene3D" id="3.10.580.10">
    <property type="entry name" value="CBS-domain"/>
    <property type="match status" value="1"/>
</dbReference>
<dbReference type="PROSITE" id="PS51371">
    <property type="entry name" value="CBS"/>
    <property type="match status" value="1"/>
</dbReference>
<dbReference type="OrthoDB" id="2375431at2"/>
<dbReference type="EMBL" id="FNFL01000001">
    <property type="protein sequence ID" value="SDJ75695.1"/>
    <property type="molecule type" value="Genomic_DNA"/>
</dbReference>
<dbReference type="SUPFAM" id="SSF54631">
    <property type="entry name" value="CBS-domain pair"/>
    <property type="match status" value="1"/>
</dbReference>